<evidence type="ECO:0000256" key="1">
    <source>
        <dbReference type="PROSITE-ProRule" id="PRU00169"/>
    </source>
</evidence>
<dbReference type="SMART" id="SM00086">
    <property type="entry name" value="PAC"/>
    <property type="match status" value="1"/>
</dbReference>
<dbReference type="InterPro" id="IPR000700">
    <property type="entry name" value="PAS-assoc_C"/>
</dbReference>
<dbReference type="Gene3D" id="3.40.50.2300">
    <property type="match status" value="1"/>
</dbReference>
<dbReference type="InterPro" id="IPR000014">
    <property type="entry name" value="PAS"/>
</dbReference>
<dbReference type="InterPro" id="IPR011006">
    <property type="entry name" value="CheY-like_superfamily"/>
</dbReference>
<dbReference type="InterPro" id="IPR001633">
    <property type="entry name" value="EAL_dom"/>
</dbReference>
<dbReference type="PROSITE" id="PS50883">
    <property type="entry name" value="EAL"/>
    <property type="match status" value="1"/>
</dbReference>
<dbReference type="InterPro" id="IPR035919">
    <property type="entry name" value="EAL_sf"/>
</dbReference>
<dbReference type="InterPro" id="IPR035965">
    <property type="entry name" value="PAS-like_dom_sf"/>
</dbReference>
<dbReference type="NCBIfam" id="TIGR00229">
    <property type="entry name" value="sensory_box"/>
    <property type="match status" value="1"/>
</dbReference>
<dbReference type="SUPFAM" id="SSF52172">
    <property type="entry name" value="CheY-like"/>
    <property type="match status" value="1"/>
</dbReference>
<dbReference type="InterPro" id="IPR052155">
    <property type="entry name" value="Biofilm_reg_signaling"/>
</dbReference>
<dbReference type="SMART" id="SM00267">
    <property type="entry name" value="GGDEF"/>
    <property type="match status" value="1"/>
</dbReference>
<dbReference type="InterPro" id="IPR029787">
    <property type="entry name" value="Nucleotide_cyclase"/>
</dbReference>
<dbReference type="Gene3D" id="3.20.20.450">
    <property type="entry name" value="EAL domain"/>
    <property type="match status" value="1"/>
</dbReference>
<dbReference type="InterPro" id="IPR000160">
    <property type="entry name" value="GGDEF_dom"/>
</dbReference>
<feature type="modified residue" description="4-aspartylphosphate" evidence="1">
    <location>
        <position position="76"/>
    </location>
</feature>
<keyword evidence="1" id="KW-0597">Phosphoprotein</keyword>
<protein>
    <submittedName>
        <fullName evidence="6">EAL domain-containing protein</fullName>
    </submittedName>
</protein>
<dbReference type="Pfam" id="PF00072">
    <property type="entry name" value="Response_reg"/>
    <property type="match status" value="1"/>
</dbReference>
<dbReference type="SUPFAM" id="SSF55073">
    <property type="entry name" value="Nucleotide cyclase"/>
    <property type="match status" value="1"/>
</dbReference>
<dbReference type="Pfam" id="PF08447">
    <property type="entry name" value="PAS_3"/>
    <property type="match status" value="1"/>
</dbReference>
<proteinExistence type="predicted"/>
<dbReference type="InterPro" id="IPR043128">
    <property type="entry name" value="Rev_trsase/Diguanyl_cyclase"/>
</dbReference>
<dbReference type="InterPro" id="IPR001789">
    <property type="entry name" value="Sig_transdc_resp-reg_receiver"/>
</dbReference>
<dbReference type="Pfam" id="PF00990">
    <property type="entry name" value="GGDEF"/>
    <property type="match status" value="2"/>
</dbReference>
<dbReference type="PANTHER" id="PTHR44757:SF2">
    <property type="entry name" value="BIOFILM ARCHITECTURE MAINTENANCE PROTEIN MBAA"/>
    <property type="match status" value="1"/>
</dbReference>
<reference evidence="6 7" key="1">
    <citation type="submission" date="2024-04" db="EMBL/GenBank/DDBJ databases">
        <title>Novel species of the genus Ideonella isolated from streams.</title>
        <authorList>
            <person name="Lu H."/>
        </authorList>
    </citation>
    <scope>NUCLEOTIDE SEQUENCE [LARGE SCALE GENOMIC DNA]</scope>
    <source>
        <strain evidence="6 7">DXS22W</strain>
    </source>
</reference>
<dbReference type="CDD" id="cd01948">
    <property type="entry name" value="EAL"/>
    <property type="match status" value="1"/>
</dbReference>
<dbReference type="Proteomes" id="UP001365405">
    <property type="component" value="Unassembled WGS sequence"/>
</dbReference>
<dbReference type="SMART" id="SM00448">
    <property type="entry name" value="REC"/>
    <property type="match status" value="1"/>
</dbReference>
<feature type="domain" description="EAL" evidence="4">
    <location>
        <begin position="480"/>
        <end position="739"/>
    </location>
</feature>
<evidence type="ECO:0000259" key="4">
    <source>
        <dbReference type="PROSITE" id="PS50883"/>
    </source>
</evidence>
<feature type="domain" description="GGDEF" evidence="5">
    <location>
        <begin position="316"/>
        <end position="471"/>
    </location>
</feature>
<sequence>MNAPDRLLQALSGLGPDGQAPAPQPPRLLLVDDDPMLRHMAARTLRHAGFTVVDTADGTAALAAFAAQAFDLVLLDVMMPGLDGFETCQRLRALPRGARVPVIMLTGLDDTASIEQAYGHGATDFITKPINWTLLSHRVRYALRAAESAGTLSLGRERLARAQRLAGMGSWAFTADGRLECSPELARLYGADTPDQTHWFSTPEALLTRVLPTERDAVAQARRRLLDEGRSYQIEYRIERLDGQLRTLHEQGMPLQDESGLRLGVEGITQDITERVQAAQRIRQLAHYDAVTGLPNRQFFAELAAPLLERARRQGLHCAVLHIDLDQFKAVNDAFGHGGGDQVLQCLAERLRGWIRGSDLAAARGPCEPCPGTDADGGVVARVGGNAFTLLITDLAGQAPAAAVAQRLLKAVGLPITLPGVAAPPLVLSAGIGIALYPGDAPDLAGLTRCAEQAAYAAKARGRGQLRFFDETLDAQAAQRLRLEAELRRAIAGGELRLHYQPKVLLDAQGGAGGRIAGAEALVRWQHPERGLVPPGEFIALAEETGLIAPLTDWVLAEACRQLQAWQQAGLPVPALAVNLSAPSFADPGLDERLTALLAAHGLAPDRLVLEVTESLLMREPDATAARLAALRARGFGLALDDFGTGYSSLSYLKRFAIDELKIDRSFIVDAAQGGRDSALAKAIIALGRDLGLRVVAEGVETPEQAAFLRGHGCLYQQGWLYARSLPADGFAALLADGRPLGPA</sequence>
<organism evidence="6 7">
    <name type="scientific">Pseudaquabacterium inlustre</name>
    <dbReference type="NCBI Taxonomy" id="2984192"/>
    <lineage>
        <taxon>Bacteria</taxon>
        <taxon>Pseudomonadati</taxon>
        <taxon>Pseudomonadota</taxon>
        <taxon>Betaproteobacteria</taxon>
        <taxon>Burkholderiales</taxon>
        <taxon>Sphaerotilaceae</taxon>
        <taxon>Pseudaquabacterium</taxon>
    </lineage>
</organism>
<evidence type="ECO:0000259" key="5">
    <source>
        <dbReference type="PROSITE" id="PS50887"/>
    </source>
</evidence>
<evidence type="ECO:0000259" key="3">
    <source>
        <dbReference type="PROSITE" id="PS50113"/>
    </source>
</evidence>
<dbReference type="CDD" id="cd00130">
    <property type="entry name" value="PAS"/>
    <property type="match status" value="1"/>
</dbReference>
<dbReference type="EMBL" id="JBBUTH010000008">
    <property type="protein sequence ID" value="MEK8051761.1"/>
    <property type="molecule type" value="Genomic_DNA"/>
</dbReference>
<dbReference type="InterPro" id="IPR013655">
    <property type="entry name" value="PAS_fold_3"/>
</dbReference>
<dbReference type="PROSITE" id="PS50110">
    <property type="entry name" value="RESPONSE_REGULATORY"/>
    <property type="match status" value="1"/>
</dbReference>
<dbReference type="Pfam" id="PF00563">
    <property type="entry name" value="EAL"/>
    <property type="match status" value="1"/>
</dbReference>
<dbReference type="CDD" id="cd17574">
    <property type="entry name" value="REC_OmpR"/>
    <property type="match status" value="1"/>
</dbReference>
<dbReference type="Gene3D" id="3.30.450.20">
    <property type="entry name" value="PAS domain"/>
    <property type="match status" value="1"/>
</dbReference>
<accession>A0ABU9CIT9</accession>
<dbReference type="Gene3D" id="3.30.70.270">
    <property type="match status" value="1"/>
</dbReference>
<name>A0ABU9CIT9_9BURK</name>
<dbReference type="SUPFAM" id="SSF55785">
    <property type="entry name" value="PYP-like sensor domain (PAS domain)"/>
    <property type="match status" value="1"/>
</dbReference>
<dbReference type="Gene3D" id="2.10.70.100">
    <property type="match status" value="1"/>
</dbReference>
<evidence type="ECO:0000259" key="2">
    <source>
        <dbReference type="PROSITE" id="PS50110"/>
    </source>
</evidence>
<dbReference type="RefSeq" id="WP_341411459.1">
    <property type="nucleotide sequence ID" value="NZ_JBBUTH010000008.1"/>
</dbReference>
<keyword evidence="7" id="KW-1185">Reference proteome</keyword>
<dbReference type="PANTHER" id="PTHR44757">
    <property type="entry name" value="DIGUANYLATE CYCLASE DGCP"/>
    <property type="match status" value="1"/>
</dbReference>
<dbReference type="PROSITE" id="PS50113">
    <property type="entry name" value="PAC"/>
    <property type="match status" value="1"/>
</dbReference>
<comment type="caution">
    <text evidence="6">The sequence shown here is derived from an EMBL/GenBank/DDBJ whole genome shotgun (WGS) entry which is preliminary data.</text>
</comment>
<dbReference type="SMART" id="SM00052">
    <property type="entry name" value="EAL"/>
    <property type="match status" value="1"/>
</dbReference>
<evidence type="ECO:0000313" key="6">
    <source>
        <dbReference type="EMBL" id="MEK8051761.1"/>
    </source>
</evidence>
<dbReference type="NCBIfam" id="TIGR00254">
    <property type="entry name" value="GGDEF"/>
    <property type="match status" value="1"/>
</dbReference>
<dbReference type="PROSITE" id="PS50887">
    <property type="entry name" value="GGDEF"/>
    <property type="match status" value="1"/>
</dbReference>
<dbReference type="CDD" id="cd01949">
    <property type="entry name" value="GGDEF"/>
    <property type="match status" value="1"/>
</dbReference>
<evidence type="ECO:0000313" key="7">
    <source>
        <dbReference type="Proteomes" id="UP001365405"/>
    </source>
</evidence>
<dbReference type="InterPro" id="IPR001610">
    <property type="entry name" value="PAC"/>
</dbReference>
<feature type="domain" description="PAC" evidence="3">
    <location>
        <begin position="232"/>
        <end position="284"/>
    </location>
</feature>
<dbReference type="SUPFAM" id="SSF141868">
    <property type="entry name" value="EAL domain-like"/>
    <property type="match status" value="1"/>
</dbReference>
<feature type="domain" description="Response regulatory" evidence="2">
    <location>
        <begin position="27"/>
        <end position="143"/>
    </location>
</feature>
<gene>
    <name evidence="6" type="ORF">AACH10_16035</name>
</gene>